<evidence type="ECO:0000313" key="3">
    <source>
        <dbReference type="EMBL" id="PAQ12474.1"/>
    </source>
</evidence>
<dbReference type="EMBL" id="NPKJ01000003">
    <property type="protein sequence ID" value="PAQ12474.1"/>
    <property type="molecule type" value="Genomic_DNA"/>
</dbReference>
<dbReference type="RefSeq" id="WP_095490709.1">
    <property type="nucleotide sequence ID" value="NZ_NPKJ01000003.1"/>
</dbReference>
<keyword evidence="4" id="KW-1185">Reference proteome</keyword>
<dbReference type="Proteomes" id="UP000216442">
    <property type="component" value="Unassembled WGS sequence"/>
</dbReference>
<sequence length="371" mass="42096">MEHIRFVGLDIHKERISIAVAESGRGGLVEYLGEIANDPDAINKLCDRLRRSGKPLAFCYEAGPCGYGVYRQLTSLGHRCDVVAPSLIPRKPGDRVKTNRRDATMLARLNRAGELTPVWVPDTDHEAMRDLIRLRSVVRQVVTRARQHLQGFLLRHGRKHERGTAWRMAYRRWLSTLAFEHPAQQIAFQDYVDAVMDAERRLQQVEEQILSLLPEWNQRPVVDALQAMRGIALINAVVLVAEVGDFTRFSNPRQLMAYFGLVPGEQSSGETVWRGGITKTGNTHARRALVEDAWAYRMRPRIGRHKVDRIEALPKVVRDIGWKAQVRLCTRYRRLSARGKNANVVNVAIAREMVGFIWSIACTIQSAPKVA</sequence>
<dbReference type="Pfam" id="PF02371">
    <property type="entry name" value="Transposase_20"/>
    <property type="match status" value="1"/>
</dbReference>
<dbReference type="InterPro" id="IPR002525">
    <property type="entry name" value="Transp_IS110-like_N"/>
</dbReference>
<evidence type="ECO:0000259" key="1">
    <source>
        <dbReference type="Pfam" id="PF01548"/>
    </source>
</evidence>
<proteinExistence type="predicted"/>
<accession>A0A271LWN5</accession>
<feature type="domain" description="Transposase IS116/IS110/IS902 C-terminal" evidence="2">
    <location>
        <begin position="224"/>
        <end position="299"/>
    </location>
</feature>
<dbReference type="GO" id="GO:0004803">
    <property type="term" value="F:transposase activity"/>
    <property type="evidence" value="ECO:0007669"/>
    <property type="project" value="InterPro"/>
</dbReference>
<evidence type="ECO:0000259" key="2">
    <source>
        <dbReference type="Pfam" id="PF02371"/>
    </source>
</evidence>
<dbReference type="PANTHER" id="PTHR33055:SF13">
    <property type="entry name" value="TRANSPOSASE"/>
    <property type="match status" value="1"/>
</dbReference>
<organism evidence="3 4">
    <name type="scientific">Mesorhizobium temperatum</name>
    <dbReference type="NCBI Taxonomy" id="241416"/>
    <lineage>
        <taxon>Bacteria</taxon>
        <taxon>Pseudomonadati</taxon>
        <taxon>Pseudomonadota</taxon>
        <taxon>Alphaproteobacteria</taxon>
        <taxon>Hyphomicrobiales</taxon>
        <taxon>Phyllobacteriaceae</taxon>
        <taxon>Mesorhizobium</taxon>
    </lineage>
</organism>
<dbReference type="NCBIfam" id="NF033542">
    <property type="entry name" value="transpos_IS110"/>
    <property type="match status" value="1"/>
</dbReference>
<dbReference type="OrthoDB" id="8261795at2"/>
<evidence type="ECO:0000313" key="4">
    <source>
        <dbReference type="Proteomes" id="UP000216442"/>
    </source>
</evidence>
<dbReference type="InterPro" id="IPR003346">
    <property type="entry name" value="Transposase_20"/>
</dbReference>
<dbReference type="PANTHER" id="PTHR33055">
    <property type="entry name" value="TRANSPOSASE FOR INSERTION SEQUENCE ELEMENT IS1111A"/>
    <property type="match status" value="1"/>
</dbReference>
<gene>
    <name evidence="3" type="ORF">CIT26_00235</name>
</gene>
<comment type="caution">
    <text evidence="3">The sequence shown here is derived from an EMBL/GenBank/DDBJ whole genome shotgun (WGS) entry which is preliminary data.</text>
</comment>
<name>A0A271LWN5_9HYPH</name>
<dbReference type="InterPro" id="IPR047650">
    <property type="entry name" value="Transpos_IS110"/>
</dbReference>
<dbReference type="AlphaFoldDB" id="A0A271LWN5"/>
<dbReference type="Pfam" id="PF01548">
    <property type="entry name" value="DEDD_Tnp_IS110"/>
    <property type="match status" value="1"/>
</dbReference>
<dbReference type="GO" id="GO:0006313">
    <property type="term" value="P:DNA transposition"/>
    <property type="evidence" value="ECO:0007669"/>
    <property type="project" value="InterPro"/>
</dbReference>
<dbReference type="GO" id="GO:0003677">
    <property type="term" value="F:DNA binding"/>
    <property type="evidence" value="ECO:0007669"/>
    <property type="project" value="InterPro"/>
</dbReference>
<feature type="domain" description="Transposase IS110-like N-terminal" evidence="1">
    <location>
        <begin position="7"/>
        <end position="154"/>
    </location>
</feature>
<reference evidence="3 4" key="1">
    <citation type="submission" date="2017-08" db="EMBL/GenBank/DDBJ databases">
        <title>Mesorhizobium wenxinae sp. nov., a novel rhizobial species isolated from root nodules of chickpea (Cicer arietinum L.).</title>
        <authorList>
            <person name="Zhang J."/>
        </authorList>
    </citation>
    <scope>NUCLEOTIDE SEQUENCE [LARGE SCALE GENOMIC DNA]</scope>
    <source>
        <strain evidence="3 4">SDW018</strain>
    </source>
</reference>
<protein>
    <submittedName>
        <fullName evidence="3">IS110 family transposase</fullName>
    </submittedName>
</protein>